<dbReference type="PANTHER" id="PTHR12147:SF56">
    <property type="entry name" value="AMINOPEPTIDASE YDR415C-RELATED"/>
    <property type="match status" value="1"/>
</dbReference>
<dbReference type="GO" id="GO:0046872">
    <property type="term" value="F:metal ion binding"/>
    <property type="evidence" value="ECO:0007669"/>
    <property type="project" value="UniProtKB-KW"/>
</dbReference>
<feature type="domain" description="Peptidase M28" evidence="8">
    <location>
        <begin position="309"/>
        <end position="517"/>
    </location>
</feature>
<sequence length="554" mass="59311">MSMPRYAATLGLIAVLMTSTSALAHMAPQTAPGRVDPARLNEATRVLASDELEGRAPVTPGEDRTIAWLTEQFQALGLEPGGPDGSWVQVAQVSRTRQDGPATISVTSKSQTMALNRATDVIVSSDRPVSHVTLTDAPLVFVGYGVDAPERGWDDYKGVDLRGKIMLVLVNDPDFGAPEGHPVAGKFDGQAMTFAGRWTYKFQEAAAQGAAGVLVIHDTAGAGYPWSTLENSSTAPKFDIVRADPDKERVAAQGWIQGPVAEKLFQDAGLDFAALKDQARTPQFQPVTLDGVTLSIDFGQTADRVETRNVIARLPGTTHPDETVMFGAHWDAYGRATPKGGDDIYNGAVDNATGVAAVLELARLFAEGPRPQRSTVFVSWAAEETGLLGAEYYAANPVWPLETTVANINMDSLLPGTEIDPNIVVIGAGKNDLDDRLAVLAGREGRRLIPDPAPQAGAFYRSDHFPLARKGVPALFAAAGFTGHNTASRDYVANRYHQPTDEWTPEWKMDAAAADVQLLYEVGAALANSRDWPAWKPGDEFAAARNASADARKP</sequence>
<dbReference type="AlphaFoldDB" id="A0A7W7N366"/>
<dbReference type="Pfam" id="PF04389">
    <property type="entry name" value="Peptidase_M28"/>
    <property type="match status" value="1"/>
</dbReference>
<dbReference type="Gene3D" id="3.50.30.30">
    <property type="match status" value="1"/>
</dbReference>
<evidence type="ECO:0000259" key="8">
    <source>
        <dbReference type="Pfam" id="PF04389"/>
    </source>
</evidence>
<dbReference type="InterPro" id="IPR045175">
    <property type="entry name" value="M28_fam"/>
</dbReference>
<dbReference type="InterPro" id="IPR007484">
    <property type="entry name" value="Peptidase_M28"/>
</dbReference>
<evidence type="ECO:0000256" key="3">
    <source>
        <dbReference type="ARBA" id="ARBA00022723"/>
    </source>
</evidence>
<name>A0A7W7N366_9CAUL</name>
<accession>A0A7W7N366</accession>
<gene>
    <name evidence="9" type="ORF">HNP32_000636</name>
</gene>
<organism evidence="9 10">
    <name type="scientific">Brevundimonas bullata</name>
    <dbReference type="NCBI Taxonomy" id="13160"/>
    <lineage>
        <taxon>Bacteria</taxon>
        <taxon>Pseudomonadati</taxon>
        <taxon>Pseudomonadota</taxon>
        <taxon>Alphaproteobacteria</taxon>
        <taxon>Caulobacterales</taxon>
        <taxon>Caulobacteraceae</taxon>
        <taxon>Brevundimonas</taxon>
    </lineage>
</organism>
<comment type="caution">
    <text evidence="9">The sequence shown here is derived from an EMBL/GenBank/DDBJ whole genome shotgun (WGS) entry which is preliminary data.</text>
</comment>
<dbReference type="Proteomes" id="UP000539957">
    <property type="component" value="Unassembled WGS sequence"/>
</dbReference>
<evidence type="ECO:0000313" key="9">
    <source>
        <dbReference type="EMBL" id="MBB4796922.1"/>
    </source>
</evidence>
<evidence type="ECO:0000256" key="1">
    <source>
        <dbReference type="ARBA" id="ARBA00022438"/>
    </source>
</evidence>
<dbReference type="FunFam" id="3.40.630.10:FF:000088">
    <property type="entry name" value="Peptidase M20"/>
    <property type="match status" value="1"/>
</dbReference>
<proteinExistence type="predicted"/>
<evidence type="ECO:0000256" key="6">
    <source>
        <dbReference type="ARBA" id="ARBA00022833"/>
    </source>
</evidence>
<keyword evidence="4 7" id="KW-0732">Signal</keyword>
<keyword evidence="10" id="KW-1185">Reference proteome</keyword>
<keyword evidence="3" id="KW-0479">Metal-binding</keyword>
<feature type="signal peptide" evidence="7">
    <location>
        <begin position="1"/>
        <end position="24"/>
    </location>
</feature>
<keyword evidence="5" id="KW-0378">Hydrolase</keyword>
<dbReference type="Gene3D" id="3.40.630.10">
    <property type="entry name" value="Zn peptidases"/>
    <property type="match status" value="1"/>
</dbReference>
<dbReference type="RefSeq" id="WP_184266972.1">
    <property type="nucleotide sequence ID" value="NZ_JACHKY010000001.1"/>
</dbReference>
<dbReference type="PANTHER" id="PTHR12147">
    <property type="entry name" value="METALLOPEPTIDASE M28 FAMILY MEMBER"/>
    <property type="match status" value="1"/>
</dbReference>
<dbReference type="GO" id="GO:0004177">
    <property type="term" value="F:aminopeptidase activity"/>
    <property type="evidence" value="ECO:0007669"/>
    <property type="project" value="UniProtKB-KW"/>
</dbReference>
<dbReference type="SUPFAM" id="SSF52025">
    <property type="entry name" value="PA domain"/>
    <property type="match status" value="1"/>
</dbReference>
<reference evidence="9 10" key="1">
    <citation type="submission" date="2020-08" db="EMBL/GenBank/DDBJ databases">
        <title>Functional genomics of gut bacteria from endangered species of beetles.</title>
        <authorList>
            <person name="Carlos-Shanley C."/>
        </authorList>
    </citation>
    <scope>NUCLEOTIDE SEQUENCE [LARGE SCALE GENOMIC DNA]</scope>
    <source>
        <strain evidence="9 10">S00123</strain>
    </source>
</reference>
<evidence type="ECO:0000256" key="2">
    <source>
        <dbReference type="ARBA" id="ARBA00022670"/>
    </source>
</evidence>
<evidence type="ECO:0000256" key="7">
    <source>
        <dbReference type="SAM" id="SignalP"/>
    </source>
</evidence>
<dbReference type="SUPFAM" id="SSF53187">
    <property type="entry name" value="Zn-dependent exopeptidases"/>
    <property type="match status" value="1"/>
</dbReference>
<evidence type="ECO:0000313" key="10">
    <source>
        <dbReference type="Proteomes" id="UP000539957"/>
    </source>
</evidence>
<keyword evidence="9" id="KW-0121">Carboxypeptidase</keyword>
<keyword evidence="6" id="KW-0862">Zinc</keyword>
<evidence type="ECO:0000256" key="4">
    <source>
        <dbReference type="ARBA" id="ARBA00022729"/>
    </source>
</evidence>
<feature type="chain" id="PRO_5031539834" evidence="7">
    <location>
        <begin position="25"/>
        <end position="554"/>
    </location>
</feature>
<keyword evidence="2" id="KW-0645">Protease</keyword>
<keyword evidence="1" id="KW-0031">Aminopeptidase</keyword>
<evidence type="ECO:0000256" key="5">
    <source>
        <dbReference type="ARBA" id="ARBA00022801"/>
    </source>
</evidence>
<dbReference type="InterPro" id="IPR046450">
    <property type="entry name" value="PA_dom_sf"/>
</dbReference>
<dbReference type="CDD" id="cd05660">
    <property type="entry name" value="M28_like_PA"/>
    <property type="match status" value="1"/>
</dbReference>
<dbReference type="GO" id="GO:0008235">
    <property type="term" value="F:metalloexopeptidase activity"/>
    <property type="evidence" value="ECO:0007669"/>
    <property type="project" value="InterPro"/>
</dbReference>
<dbReference type="EMBL" id="JACHKY010000001">
    <property type="protein sequence ID" value="MBB4796922.1"/>
    <property type="molecule type" value="Genomic_DNA"/>
</dbReference>
<dbReference type="GO" id="GO:0004180">
    <property type="term" value="F:carboxypeptidase activity"/>
    <property type="evidence" value="ECO:0007669"/>
    <property type="project" value="UniProtKB-KW"/>
</dbReference>
<dbReference type="GO" id="GO:0006508">
    <property type="term" value="P:proteolysis"/>
    <property type="evidence" value="ECO:0007669"/>
    <property type="project" value="UniProtKB-KW"/>
</dbReference>
<protein>
    <submittedName>
        <fullName evidence="9">Zn-dependent M28 family amino/carboxypeptidase</fullName>
    </submittedName>
</protein>